<gene>
    <name evidence="1" type="ORF">SOIL9_04700</name>
</gene>
<protein>
    <submittedName>
        <fullName evidence="1">Uncharacterized protein</fullName>
    </submittedName>
</protein>
<keyword evidence="2" id="KW-1185">Reference proteome</keyword>
<reference evidence="1 2" key="1">
    <citation type="submission" date="2019-05" db="EMBL/GenBank/DDBJ databases">
        <authorList>
            <consortium name="Science for Life Laboratories"/>
        </authorList>
    </citation>
    <scope>NUCLEOTIDE SEQUENCE [LARGE SCALE GENOMIC DNA]</scope>
    <source>
        <strain evidence="1">Soil9</strain>
    </source>
</reference>
<proteinExistence type="predicted"/>
<dbReference type="AlphaFoldDB" id="A0A6P2D9A7"/>
<dbReference type="KEGG" id="gms:SOIL9_04700"/>
<sequence>MVNSVRNLLTQLPVGPCRCATPPDGKPWVDPADTDRWADDGGRNSDGECNFIGKCPRCGGKYRIVIDEVVVDDDGRELGTVGSVA</sequence>
<name>A0A6P2D9A7_9BACT</name>
<dbReference type="Proteomes" id="UP000464178">
    <property type="component" value="Chromosome"/>
</dbReference>
<evidence type="ECO:0000313" key="2">
    <source>
        <dbReference type="Proteomes" id="UP000464178"/>
    </source>
</evidence>
<accession>A0A6P2D9A7</accession>
<dbReference type="EMBL" id="LR593886">
    <property type="protein sequence ID" value="VTR97931.1"/>
    <property type="molecule type" value="Genomic_DNA"/>
</dbReference>
<organism evidence="1 2">
    <name type="scientific">Gemmata massiliana</name>
    <dbReference type="NCBI Taxonomy" id="1210884"/>
    <lineage>
        <taxon>Bacteria</taxon>
        <taxon>Pseudomonadati</taxon>
        <taxon>Planctomycetota</taxon>
        <taxon>Planctomycetia</taxon>
        <taxon>Gemmatales</taxon>
        <taxon>Gemmataceae</taxon>
        <taxon>Gemmata</taxon>
    </lineage>
</organism>
<dbReference type="RefSeq" id="WP_162671421.1">
    <property type="nucleotide sequence ID" value="NZ_LR593886.1"/>
</dbReference>
<evidence type="ECO:0000313" key="1">
    <source>
        <dbReference type="EMBL" id="VTR97931.1"/>
    </source>
</evidence>